<keyword evidence="2" id="KW-1185">Reference proteome</keyword>
<dbReference type="RefSeq" id="WP_195082096.1">
    <property type="nucleotide sequence ID" value="NZ_JAYESH010000009.1"/>
</dbReference>
<sequence>MPEPNLGRYREHLVSAKNFQVIRQLTFELANVPREPMVELGWNPKNGDYLKQLARSVPSQITAPTRVKLVILDEEINDPTLPGRSYVAEEDTEPPSDIVRYLPKSIAAVYPNLLRAAFEALGELETRYRTGFYEDEVIEALNAIDGVSEN</sequence>
<evidence type="ECO:0000313" key="2">
    <source>
        <dbReference type="Proteomes" id="UP001348098"/>
    </source>
</evidence>
<name>A0ABU6B294_9NOCA</name>
<comment type="caution">
    <text evidence="1">The sequence shown here is derived from an EMBL/GenBank/DDBJ whole genome shotgun (WGS) entry which is preliminary data.</text>
</comment>
<dbReference type="Proteomes" id="UP001348098">
    <property type="component" value="Unassembled WGS sequence"/>
</dbReference>
<evidence type="ECO:0000313" key="1">
    <source>
        <dbReference type="EMBL" id="MEB3513800.1"/>
    </source>
</evidence>
<accession>A0ABU6B294</accession>
<gene>
    <name evidence="1" type="ORF">U3653_27555</name>
</gene>
<reference evidence="1 2" key="1">
    <citation type="submission" date="2023-12" db="EMBL/GenBank/DDBJ databases">
        <title>novel species in genus Nocarida.</title>
        <authorList>
            <person name="Li Z."/>
        </authorList>
    </citation>
    <scope>NUCLEOTIDE SEQUENCE [LARGE SCALE GENOMIC DNA]</scope>
    <source>
        <strain evidence="1 2">CDC186</strain>
    </source>
</reference>
<organism evidence="1 2">
    <name type="scientific">Nocardia implantans</name>
    <dbReference type="NCBI Taxonomy" id="3108168"/>
    <lineage>
        <taxon>Bacteria</taxon>
        <taxon>Bacillati</taxon>
        <taxon>Actinomycetota</taxon>
        <taxon>Actinomycetes</taxon>
        <taxon>Mycobacteriales</taxon>
        <taxon>Nocardiaceae</taxon>
        <taxon>Nocardia</taxon>
    </lineage>
</organism>
<proteinExistence type="predicted"/>
<protein>
    <submittedName>
        <fullName evidence="1">Uncharacterized protein</fullName>
    </submittedName>
</protein>
<dbReference type="EMBL" id="JAYKYQ010000013">
    <property type="protein sequence ID" value="MEB3513800.1"/>
    <property type="molecule type" value="Genomic_DNA"/>
</dbReference>